<accession>A0A4Q7YFT2</accession>
<sequence>MATEIRFDGRVAIVTGAGRALGRAHAMLLAERGAKVVVNDFGGGPDGAGGDTSVAQAVVAEIVARGGEAVANTGDVSKQFDAQAMVAAAIDNYGRVDIVINNAGIMTVNDFASMSLDALRRQLEVHVVGAFNVTQQAWPHFVDQQYGRVVMTISTGVFGTAETVHYSSAKAGVIGLTRSLAVAGKDHGIMVNALSPSAYSRLFSDPGLRAFATPPAGTATEGRGEPETVVPVAAFLAHESCPVTGEMFSSTGTNVGRIILAATPGHTQENMTLEAIRDNWEAIYAVEDLAFPASTREALDLRRKWSL</sequence>
<dbReference type="Pfam" id="PF00106">
    <property type="entry name" value="adh_short"/>
    <property type="match status" value="1"/>
</dbReference>
<dbReference type="SUPFAM" id="SSF51735">
    <property type="entry name" value="NAD(P)-binding Rossmann-fold domains"/>
    <property type="match status" value="1"/>
</dbReference>
<keyword evidence="2" id="KW-0560">Oxidoreductase</keyword>
<dbReference type="Gene3D" id="3.40.50.720">
    <property type="entry name" value="NAD(P)-binding Rossmann-like Domain"/>
    <property type="match status" value="1"/>
</dbReference>
<dbReference type="PANTHER" id="PTHR45024:SF2">
    <property type="entry name" value="SCP2 DOMAIN-CONTAINING PROTEIN"/>
    <property type="match status" value="1"/>
</dbReference>
<dbReference type="InterPro" id="IPR036291">
    <property type="entry name" value="NAD(P)-bd_dom_sf"/>
</dbReference>
<dbReference type="PANTHER" id="PTHR45024">
    <property type="entry name" value="DEHYDROGENASES, SHORT CHAIN"/>
    <property type="match status" value="1"/>
</dbReference>
<dbReference type="PROSITE" id="PS00061">
    <property type="entry name" value="ADH_SHORT"/>
    <property type="match status" value="1"/>
</dbReference>
<dbReference type="RefSeq" id="WP_130424632.1">
    <property type="nucleotide sequence ID" value="NZ_SHKW01000003.1"/>
</dbReference>
<evidence type="ECO:0000256" key="3">
    <source>
        <dbReference type="RuleBase" id="RU000363"/>
    </source>
</evidence>
<dbReference type="GO" id="GO:0016491">
    <property type="term" value="F:oxidoreductase activity"/>
    <property type="evidence" value="ECO:0007669"/>
    <property type="project" value="UniProtKB-KW"/>
</dbReference>
<proteinExistence type="inferred from homology"/>
<keyword evidence="5" id="KW-1185">Reference proteome</keyword>
<dbReference type="InterPro" id="IPR051687">
    <property type="entry name" value="Peroxisomal_Beta-Oxidation"/>
</dbReference>
<evidence type="ECO:0000256" key="2">
    <source>
        <dbReference type="ARBA" id="ARBA00023002"/>
    </source>
</evidence>
<dbReference type="InterPro" id="IPR002347">
    <property type="entry name" value="SDR_fam"/>
</dbReference>
<dbReference type="PRINTS" id="PR00081">
    <property type="entry name" value="GDHRDH"/>
</dbReference>
<protein>
    <submittedName>
        <fullName evidence="4">NAD(P)-dependent dehydrogenase (Short-subunit alcohol dehydrogenase family)</fullName>
    </submittedName>
</protein>
<comment type="caution">
    <text evidence="4">The sequence shown here is derived from an EMBL/GenBank/DDBJ whole genome shotgun (WGS) entry which is preliminary data.</text>
</comment>
<evidence type="ECO:0000256" key="1">
    <source>
        <dbReference type="ARBA" id="ARBA00006484"/>
    </source>
</evidence>
<dbReference type="InterPro" id="IPR020904">
    <property type="entry name" value="Sc_DH/Rdtase_CS"/>
</dbReference>
<name>A0A4Q7YFT2_9BACT</name>
<organism evidence="4 5">
    <name type="scientific">Edaphobacter modestus</name>
    <dbReference type="NCBI Taxonomy" id="388466"/>
    <lineage>
        <taxon>Bacteria</taxon>
        <taxon>Pseudomonadati</taxon>
        <taxon>Acidobacteriota</taxon>
        <taxon>Terriglobia</taxon>
        <taxon>Terriglobales</taxon>
        <taxon>Acidobacteriaceae</taxon>
        <taxon>Edaphobacter</taxon>
    </lineage>
</organism>
<dbReference type="PRINTS" id="PR00080">
    <property type="entry name" value="SDRFAMILY"/>
</dbReference>
<dbReference type="Proteomes" id="UP000292958">
    <property type="component" value="Unassembled WGS sequence"/>
</dbReference>
<dbReference type="OrthoDB" id="9803333at2"/>
<evidence type="ECO:0000313" key="4">
    <source>
        <dbReference type="EMBL" id="RZU35311.1"/>
    </source>
</evidence>
<dbReference type="EMBL" id="SHKW01000003">
    <property type="protein sequence ID" value="RZU35311.1"/>
    <property type="molecule type" value="Genomic_DNA"/>
</dbReference>
<comment type="similarity">
    <text evidence="1 3">Belongs to the short-chain dehydrogenases/reductases (SDR) family.</text>
</comment>
<dbReference type="AlphaFoldDB" id="A0A4Q7YFT2"/>
<gene>
    <name evidence="4" type="ORF">BDD14_6086</name>
</gene>
<evidence type="ECO:0000313" key="5">
    <source>
        <dbReference type="Proteomes" id="UP000292958"/>
    </source>
</evidence>
<reference evidence="4 5" key="1">
    <citation type="submission" date="2019-02" db="EMBL/GenBank/DDBJ databases">
        <title>Genomic Encyclopedia of Archaeal and Bacterial Type Strains, Phase II (KMG-II): from individual species to whole genera.</title>
        <authorList>
            <person name="Goeker M."/>
        </authorList>
    </citation>
    <scope>NUCLEOTIDE SEQUENCE [LARGE SCALE GENOMIC DNA]</scope>
    <source>
        <strain evidence="4 5">DSM 18101</strain>
    </source>
</reference>